<keyword evidence="2" id="KW-1185">Reference proteome</keyword>
<accession>A0A7I7MCR9</accession>
<proteinExistence type="predicted"/>
<name>A0A7I7MCR9_9MYCO</name>
<reference evidence="1 2" key="1">
    <citation type="journal article" date="2019" name="Emerg. Microbes Infect.">
        <title>Comprehensive subspecies identification of 175 nontuberculous mycobacteria species based on 7547 genomic profiles.</title>
        <authorList>
            <person name="Matsumoto Y."/>
            <person name="Kinjo T."/>
            <person name="Motooka D."/>
            <person name="Nabeya D."/>
            <person name="Jung N."/>
            <person name="Uechi K."/>
            <person name="Horii T."/>
            <person name="Iida T."/>
            <person name="Fujita J."/>
            <person name="Nakamura S."/>
        </authorList>
    </citation>
    <scope>NUCLEOTIDE SEQUENCE [LARGE SCALE GENOMIC DNA]</scope>
    <source>
        <strain evidence="1 2">JCM 13323</strain>
    </source>
</reference>
<dbReference type="AlphaFoldDB" id="A0A7I7MCR9"/>
<organism evidence="1 2">
    <name type="scientific">Mycolicibacterium psychrotolerans</name>
    <dbReference type="NCBI Taxonomy" id="216929"/>
    <lineage>
        <taxon>Bacteria</taxon>
        <taxon>Bacillati</taxon>
        <taxon>Actinomycetota</taxon>
        <taxon>Actinomycetes</taxon>
        <taxon>Mycobacteriales</taxon>
        <taxon>Mycobacteriaceae</taxon>
        <taxon>Mycolicibacterium</taxon>
    </lineage>
</organism>
<dbReference type="KEGG" id="mpsc:MPSYJ_30480"/>
<gene>
    <name evidence="1" type="ORF">MPSYJ_30480</name>
</gene>
<dbReference type="EMBL" id="AP022574">
    <property type="protein sequence ID" value="BBX69587.1"/>
    <property type="molecule type" value="Genomic_DNA"/>
</dbReference>
<sequence length="84" mass="9034">MSIPKHDLDAALTALALVEASLDRDLERAKMLIDSGQDGSAILNYLVLFVDRLARSANPKNPKLITEALRAAFLAAELDGDGEN</sequence>
<dbReference type="Proteomes" id="UP000466514">
    <property type="component" value="Chromosome"/>
</dbReference>
<dbReference type="RefSeq" id="WP_163723038.1">
    <property type="nucleotide sequence ID" value="NZ_AP022574.1"/>
</dbReference>
<evidence type="ECO:0000313" key="2">
    <source>
        <dbReference type="Proteomes" id="UP000466514"/>
    </source>
</evidence>
<protein>
    <submittedName>
        <fullName evidence="1">Uncharacterized protein</fullName>
    </submittedName>
</protein>
<evidence type="ECO:0000313" key="1">
    <source>
        <dbReference type="EMBL" id="BBX69587.1"/>
    </source>
</evidence>